<name>A0AC58KWT1_CASCN</name>
<dbReference type="Proteomes" id="UP001732720">
    <property type="component" value="Chromosome 1"/>
</dbReference>
<accession>A0AC58KWT1</accession>
<keyword evidence="1" id="KW-1185">Reference proteome</keyword>
<dbReference type="RefSeq" id="XP_073909361.1">
    <property type="nucleotide sequence ID" value="XM_074053260.1"/>
</dbReference>
<evidence type="ECO:0000313" key="1">
    <source>
        <dbReference type="Proteomes" id="UP001732720"/>
    </source>
</evidence>
<proteinExistence type="predicted"/>
<gene>
    <name evidence="2" type="primary">LOC141415818</name>
</gene>
<organism evidence="1 2">
    <name type="scientific">Castor canadensis</name>
    <name type="common">American beaver</name>
    <dbReference type="NCBI Taxonomy" id="51338"/>
    <lineage>
        <taxon>Eukaryota</taxon>
        <taxon>Metazoa</taxon>
        <taxon>Chordata</taxon>
        <taxon>Craniata</taxon>
        <taxon>Vertebrata</taxon>
        <taxon>Euteleostomi</taxon>
        <taxon>Mammalia</taxon>
        <taxon>Eutheria</taxon>
        <taxon>Euarchontoglires</taxon>
        <taxon>Glires</taxon>
        <taxon>Rodentia</taxon>
        <taxon>Castorimorpha</taxon>
        <taxon>Castoridae</taxon>
        <taxon>Castor</taxon>
    </lineage>
</organism>
<reference evidence="2" key="1">
    <citation type="submission" date="2025-08" db="UniProtKB">
        <authorList>
            <consortium name="RefSeq"/>
        </authorList>
    </citation>
    <scope>IDENTIFICATION</scope>
</reference>
<protein>
    <submittedName>
        <fullName evidence="2">Uncharacterized protein</fullName>
    </submittedName>
</protein>
<evidence type="ECO:0000313" key="2">
    <source>
        <dbReference type="RefSeq" id="XP_073909361.1"/>
    </source>
</evidence>
<sequence>MPESVNTQRRVKEPSHPSRKCRQRGRGTAPPKPWPSPPGARDTSAQELRIPSALADPRCPPPELRPPERRARSRPQPSSLTRTRDALATRAPSAPGELTCEAPSLGPRAKGGHELPCQLQQEMPRVRENRRRRGNTHQWDTPVPSASPELSVIAPHSGAPHSGAVTSQGSSTSAARSLAGKHSPARHRTTTLSWRTPPEGHVPCRRSLAPRPAGRNAQTRDPVPRREGGFQEQGKELESLVTTTDSEDLLAGALSSLLRIPLPPREAELSFRGTRTQKLVSAATGTPGGKAAARNDPKEGSTAPQDSPVLGPGGRKPAAGGCRSPSPISGDQATPQLCARGRLAAAPAPPSPPRRGPPLCWRGARRAEEGGGARGRAAPPPPPGKGSRPRTRGFSLARRPRRSEPPVRTAPALRSPSAPRPAAGGPTTFFPEIGPSWLRVWPRPGLRGRTATKLRERGAQGHLTAARSISARPTHPSPPAASGSCSAPCAAPRPKCGCWERTLE</sequence>